<name>A0A6J7WAV2_9CAUD</name>
<protein>
    <submittedName>
        <fullName evidence="1">Uncharacterized protein</fullName>
    </submittedName>
</protein>
<evidence type="ECO:0000313" key="1">
    <source>
        <dbReference type="EMBL" id="CAB5187271.1"/>
    </source>
</evidence>
<proteinExistence type="predicted"/>
<accession>A0A6J7WAV2</accession>
<reference evidence="1" key="1">
    <citation type="submission" date="2020-05" db="EMBL/GenBank/DDBJ databases">
        <authorList>
            <person name="Chiriac C."/>
            <person name="Salcher M."/>
            <person name="Ghai R."/>
            <person name="Kavagutti S V."/>
        </authorList>
    </citation>
    <scope>NUCLEOTIDE SEQUENCE</scope>
</reference>
<gene>
    <name evidence="1" type="ORF">UFOVP159_24</name>
</gene>
<dbReference type="EMBL" id="LR798209">
    <property type="protein sequence ID" value="CAB5187271.1"/>
    <property type="molecule type" value="Genomic_DNA"/>
</dbReference>
<organism evidence="1">
    <name type="scientific">uncultured Caudovirales phage</name>
    <dbReference type="NCBI Taxonomy" id="2100421"/>
    <lineage>
        <taxon>Viruses</taxon>
        <taxon>Duplodnaviria</taxon>
        <taxon>Heunggongvirae</taxon>
        <taxon>Uroviricota</taxon>
        <taxon>Caudoviricetes</taxon>
        <taxon>Peduoviridae</taxon>
        <taxon>Maltschvirus</taxon>
        <taxon>Maltschvirus maltsch</taxon>
    </lineage>
</organism>
<sequence>MVFNGHTLDSIAEIDDVTMANIQTMYADGLVGNYGLLTQIATLTNGVFNYMRPANSPAYKLANILGSAYDYIYPPLSEEQQKAAVNNSLLAFMSQAHGFDKTKFGVKDG</sequence>